<dbReference type="EMBL" id="ATNB01000029">
    <property type="protein sequence ID" value="EPP35573.1"/>
    <property type="molecule type" value="Genomic_DNA"/>
</dbReference>
<proteinExistence type="predicted"/>
<organism evidence="1 2">
    <name type="scientific">Chlamydia ibidis</name>
    <dbReference type="NCBI Taxonomy" id="1405396"/>
    <lineage>
        <taxon>Bacteria</taxon>
        <taxon>Pseudomonadati</taxon>
        <taxon>Chlamydiota</taxon>
        <taxon>Chlamydiia</taxon>
        <taxon>Chlamydiales</taxon>
        <taxon>Chlamydiaceae</taxon>
        <taxon>Chlamydia/Chlamydophila group</taxon>
        <taxon>Chlamydia</taxon>
    </lineage>
</organism>
<dbReference type="AlphaFoldDB" id="S7J5Q7"/>
<reference evidence="1 2" key="1">
    <citation type="submission" date="2013-04" db="EMBL/GenBank/DDBJ databases">
        <title>Genome sequence of Chlamydia psittaci 10-1398/11.</title>
        <authorList>
            <person name="Huot-Creasy H."/>
            <person name="McCracken C.L."/>
            <person name="Humphries M."/>
            <person name="Sachse K."/>
            <person name="Laroucau K."/>
            <person name="Bavoil P."/>
            <person name="Myers G.S."/>
        </authorList>
    </citation>
    <scope>NUCLEOTIDE SEQUENCE [LARGE SCALE GENOMIC DNA]</scope>
    <source>
        <strain evidence="1 2">10_1398_11</strain>
    </source>
</reference>
<protein>
    <submittedName>
        <fullName evidence="1">Uncharacterized protein</fullName>
    </submittedName>
</protein>
<evidence type="ECO:0000313" key="1">
    <source>
        <dbReference type="EMBL" id="EPP35573.1"/>
    </source>
</evidence>
<comment type="caution">
    <text evidence="1">The sequence shown here is derived from an EMBL/GenBank/DDBJ whole genome shotgun (WGS) entry which is preliminary data.</text>
</comment>
<sequence>KITRFLFENPTFMRKTHVFSSNIQHLSDNQAFSEIPLLSKNHTFSHRKTPI</sequence>
<dbReference type="HOGENOM" id="CLU_131228_2_2_0"/>
<dbReference type="Proteomes" id="UP000016200">
    <property type="component" value="Unassembled WGS sequence"/>
</dbReference>
<evidence type="ECO:0000313" key="2">
    <source>
        <dbReference type="Proteomes" id="UP000016200"/>
    </source>
</evidence>
<gene>
    <name evidence="1" type="ORF">CP10139811_1452</name>
</gene>
<feature type="non-terminal residue" evidence="1">
    <location>
        <position position="1"/>
    </location>
</feature>
<accession>S7J5Q7</accession>
<name>S7J5Q7_9CHLA</name>